<keyword evidence="8" id="KW-0611">Plant defense</keyword>
<dbReference type="SMART" id="SM00255">
    <property type="entry name" value="TIR"/>
    <property type="match status" value="1"/>
</dbReference>
<dbReference type="GO" id="GO:0050832">
    <property type="term" value="P:defense response to fungus"/>
    <property type="evidence" value="ECO:0007669"/>
    <property type="project" value="UniProtKB-ARBA"/>
</dbReference>
<reference evidence="15 16" key="1">
    <citation type="journal article" date="2023" name="BMC Biotechnol.">
        <title>Vitis rotundifolia cv Carlos genome sequencing.</title>
        <authorList>
            <person name="Huff M."/>
            <person name="Hulse-Kemp A."/>
            <person name="Scheffler B."/>
            <person name="Youngblood R."/>
            <person name="Simpson S."/>
            <person name="Babiker E."/>
            <person name="Staton M."/>
        </authorList>
    </citation>
    <scope>NUCLEOTIDE SEQUENCE [LARGE SCALE GENOMIC DNA]</scope>
    <source>
        <tissue evidence="15">Leaf</tissue>
    </source>
</reference>
<evidence type="ECO:0000256" key="2">
    <source>
        <dbReference type="ARBA" id="ARBA00004496"/>
    </source>
</evidence>
<dbReference type="InterPro" id="IPR055414">
    <property type="entry name" value="LRR_R13L4/SHOC2-like"/>
</dbReference>
<dbReference type="InterPro" id="IPR000157">
    <property type="entry name" value="TIR_dom"/>
</dbReference>
<dbReference type="Pfam" id="PF20160">
    <property type="entry name" value="C-JID"/>
    <property type="match status" value="1"/>
</dbReference>
<dbReference type="Pfam" id="PF01582">
    <property type="entry name" value="TIR"/>
    <property type="match status" value="1"/>
</dbReference>
<keyword evidence="16" id="KW-1185">Reference proteome</keyword>
<dbReference type="InterPro" id="IPR002182">
    <property type="entry name" value="NB-ARC"/>
</dbReference>
<feature type="region of interest" description="Disordered" evidence="13">
    <location>
        <begin position="1010"/>
        <end position="1044"/>
    </location>
</feature>
<dbReference type="GO" id="GO:0005737">
    <property type="term" value="C:cytoplasm"/>
    <property type="evidence" value="ECO:0007669"/>
    <property type="project" value="UniProtKB-SubCell"/>
</dbReference>
<dbReference type="PRINTS" id="PR00364">
    <property type="entry name" value="DISEASERSIST"/>
</dbReference>
<gene>
    <name evidence="15" type="ORF">PVL29_024537</name>
</gene>
<dbReference type="InterPro" id="IPR032675">
    <property type="entry name" value="LRR_dom_sf"/>
</dbReference>
<dbReference type="InterPro" id="IPR003591">
    <property type="entry name" value="Leu-rich_rpt_typical-subtyp"/>
</dbReference>
<proteinExistence type="inferred from homology"/>
<dbReference type="GO" id="GO:0061809">
    <property type="term" value="F:NAD+ nucleosidase activity, cyclic ADP-ribose generating"/>
    <property type="evidence" value="ECO:0007669"/>
    <property type="project" value="UniProtKB-EC"/>
</dbReference>
<dbReference type="GO" id="GO:0007165">
    <property type="term" value="P:signal transduction"/>
    <property type="evidence" value="ECO:0007669"/>
    <property type="project" value="InterPro"/>
</dbReference>
<accession>A0AA38YS86</accession>
<evidence type="ECO:0000256" key="12">
    <source>
        <dbReference type="ARBA" id="ARBA00061488"/>
    </source>
</evidence>
<dbReference type="PROSITE" id="PS51450">
    <property type="entry name" value="LRR"/>
    <property type="match status" value="1"/>
</dbReference>
<dbReference type="PANTHER" id="PTHR11017:SF570">
    <property type="entry name" value="DISEASE RESISTANCE PROTEIN (TIR-NBS CLASS)-RELATED"/>
    <property type="match status" value="1"/>
</dbReference>
<evidence type="ECO:0000256" key="8">
    <source>
        <dbReference type="ARBA" id="ARBA00022821"/>
    </source>
</evidence>
<dbReference type="Gene3D" id="3.40.50.10140">
    <property type="entry name" value="Toll/interleukin-1 receptor homology (TIR) domain"/>
    <property type="match status" value="1"/>
</dbReference>
<dbReference type="Pfam" id="PF07725">
    <property type="entry name" value="LRR_3"/>
    <property type="match status" value="1"/>
</dbReference>
<evidence type="ECO:0000256" key="5">
    <source>
        <dbReference type="ARBA" id="ARBA00022614"/>
    </source>
</evidence>
<evidence type="ECO:0000256" key="13">
    <source>
        <dbReference type="SAM" id="MobiDB-lite"/>
    </source>
</evidence>
<dbReference type="InterPro" id="IPR042197">
    <property type="entry name" value="Apaf_helical"/>
</dbReference>
<dbReference type="InterPro" id="IPR027417">
    <property type="entry name" value="P-loop_NTPase"/>
</dbReference>
<evidence type="ECO:0000259" key="14">
    <source>
        <dbReference type="PROSITE" id="PS50104"/>
    </source>
</evidence>
<dbReference type="EMBL" id="JARBHA010000018">
    <property type="protein sequence ID" value="KAJ9675664.1"/>
    <property type="molecule type" value="Genomic_DNA"/>
</dbReference>
<evidence type="ECO:0000256" key="4">
    <source>
        <dbReference type="ARBA" id="ARBA00022490"/>
    </source>
</evidence>
<dbReference type="Pfam" id="PF00931">
    <property type="entry name" value="NB-ARC"/>
    <property type="match status" value="1"/>
</dbReference>
<dbReference type="InterPro" id="IPR001611">
    <property type="entry name" value="Leu-rich_rpt"/>
</dbReference>
<protein>
    <recommendedName>
        <fullName evidence="3">ADP-ribosyl cyclase/cyclic ADP-ribose hydrolase</fullName>
        <ecNumber evidence="3">3.2.2.6</ecNumber>
    </recommendedName>
</protein>
<keyword evidence="5" id="KW-0433">Leucine-rich repeat</keyword>
<dbReference type="GO" id="GO:0043531">
    <property type="term" value="F:ADP binding"/>
    <property type="evidence" value="ECO:0007669"/>
    <property type="project" value="InterPro"/>
</dbReference>
<evidence type="ECO:0000256" key="7">
    <source>
        <dbReference type="ARBA" id="ARBA00022801"/>
    </source>
</evidence>
<keyword evidence="4" id="KW-0963">Cytoplasm</keyword>
<dbReference type="SUPFAM" id="SSF52540">
    <property type="entry name" value="P-loop containing nucleoside triphosphate hydrolases"/>
    <property type="match status" value="1"/>
</dbReference>
<dbReference type="InterPro" id="IPR058192">
    <property type="entry name" value="WHD_ROQ1-like"/>
</dbReference>
<comment type="subcellular location">
    <subcellularLocation>
        <location evidence="2">Cytoplasm</location>
    </subcellularLocation>
    <subcellularLocation>
        <location evidence="1">Nucleus</location>
    </subcellularLocation>
</comment>
<evidence type="ECO:0000256" key="10">
    <source>
        <dbReference type="ARBA" id="ARBA00023242"/>
    </source>
</evidence>
<dbReference type="InterPro" id="IPR044974">
    <property type="entry name" value="Disease_R_plants"/>
</dbReference>
<dbReference type="PROSITE" id="PS50104">
    <property type="entry name" value="TIR"/>
    <property type="match status" value="1"/>
</dbReference>
<dbReference type="PANTHER" id="PTHR11017">
    <property type="entry name" value="LEUCINE-RICH REPEAT-CONTAINING PROTEIN"/>
    <property type="match status" value="1"/>
</dbReference>
<evidence type="ECO:0000256" key="11">
    <source>
        <dbReference type="ARBA" id="ARBA00047304"/>
    </source>
</evidence>
<dbReference type="Proteomes" id="UP001168098">
    <property type="component" value="Unassembled WGS sequence"/>
</dbReference>
<dbReference type="Gene3D" id="3.80.10.10">
    <property type="entry name" value="Ribonuclease Inhibitor"/>
    <property type="match status" value="2"/>
</dbReference>
<dbReference type="SMART" id="SM00369">
    <property type="entry name" value="LRR_TYP"/>
    <property type="match status" value="2"/>
</dbReference>
<keyword evidence="6" id="KW-0677">Repeat</keyword>
<keyword evidence="7" id="KW-0378">Hydrolase</keyword>
<evidence type="ECO:0000313" key="15">
    <source>
        <dbReference type="EMBL" id="KAJ9675664.1"/>
    </source>
</evidence>
<dbReference type="InterPro" id="IPR011713">
    <property type="entry name" value="Leu-rich_rpt_3"/>
</dbReference>
<evidence type="ECO:0000256" key="6">
    <source>
        <dbReference type="ARBA" id="ARBA00022737"/>
    </source>
</evidence>
<dbReference type="Pfam" id="PF23598">
    <property type="entry name" value="LRR_14"/>
    <property type="match status" value="1"/>
</dbReference>
<dbReference type="FunFam" id="3.40.50.10140:FF:000007">
    <property type="entry name" value="Disease resistance protein (TIR-NBS-LRR class)"/>
    <property type="match status" value="1"/>
</dbReference>
<dbReference type="Gene3D" id="3.40.50.300">
    <property type="entry name" value="P-loop containing nucleotide triphosphate hydrolases"/>
    <property type="match status" value="1"/>
</dbReference>
<evidence type="ECO:0000256" key="1">
    <source>
        <dbReference type="ARBA" id="ARBA00004123"/>
    </source>
</evidence>
<comment type="similarity">
    <text evidence="12">Belongs to the disease resistance TIR-NB-LRR family.</text>
</comment>
<dbReference type="Pfam" id="PF23282">
    <property type="entry name" value="WHD_ROQ1"/>
    <property type="match status" value="1"/>
</dbReference>
<dbReference type="InterPro" id="IPR035897">
    <property type="entry name" value="Toll_tir_struct_dom_sf"/>
</dbReference>
<dbReference type="GO" id="GO:0005634">
    <property type="term" value="C:nucleus"/>
    <property type="evidence" value="ECO:0007669"/>
    <property type="project" value="UniProtKB-SubCell"/>
</dbReference>
<comment type="catalytic activity">
    <reaction evidence="11">
        <text>NAD(+) + H2O = ADP-D-ribose + nicotinamide + H(+)</text>
        <dbReference type="Rhea" id="RHEA:16301"/>
        <dbReference type="ChEBI" id="CHEBI:15377"/>
        <dbReference type="ChEBI" id="CHEBI:15378"/>
        <dbReference type="ChEBI" id="CHEBI:17154"/>
        <dbReference type="ChEBI" id="CHEBI:57540"/>
        <dbReference type="ChEBI" id="CHEBI:57967"/>
        <dbReference type="EC" id="3.2.2.6"/>
    </reaction>
    <physiologicalReaction direction="left-to-right" evidence="11">
        <dbReference type="Rhea" id="RHEA:16302"/>
    </physiologicalReaction>
</comment>
<dbReference type="Gene3D" id="1.10.8.430">
    <property type="entry name" value="Helical domain of apoptotic protease-activating factors"/>
    <property type="match status" value="1"/>
</dbReference>
<evidence type="ECO:0000313" key="16">
    <source>
        <dbReference type="Proteomes" id="UP001168098"/>
    </source>
</evidence>
<dbReference type="AlphaFoldDB" id="A0AA38YS86"/>
<dbReference type="SUPFAM" id="SSF52200">
    <property type="entry name" value="Toll/Interleukin receptor TIR domain"/>
    <property type="match status" value="1"/>
</dbReference>
<keyword evidence="10" id="KW-0539">Nucleus</keyword>
<keyword evidence="9" id="KW-0520">NAD</keyword>
<comment type="caution">
    <text evidence="15">The sequence shown here is derived from an EMBL/GenBank/DDBJ whole genome shotgun (WGS) entry which is preliminary data.</text>
</comment>
<feature type="domain" description="TIR" evidence="14">
    <location>
        <begin position="18"/>
        <end position="171"/>
    </location>
</feature>
<evidence type="ECO:0000256" key="3">
    <source>
        <dbReference type="ARBA" id="ARBA00011982"/>
    </source>
</evidence>
<evidence type="ECO:0000256" key="9">
    <source>
        <dbReference type="ARBA" id="ARBA00023027"/>
    </source>
</evidence>
<dbReference type="GO" id="GO:0043068">
    <property type="term" value="P:positive regulation of programmed cell death"/>
    <property type="evidence" value="ECO:0007669"/>
    <property type="project" value="UniProtKB-ARBA"/>
</dbReference>
<dbReference type="EC" id="3.2.2.6" evidence="3"/>
<dbReference type="SUPFAM" id="SSF52058">
    <property type="entry name" value="L domain-like"/>
    <property type="match status" value="2"/>
</dbReference>
<dbReference type="InterPro" id="IPR045344">
    <property type="entry name" value="C-JID"/>
</dbReference>
<sequence length="1175" mass="134435">MASSTQKPSSSSASIQEYNFEVFLSFRGEDTRYNFTDHLFVNLDRMGIDTFREDQLERGEEIKSELLKTIEESRISIVVFSKNHAHSKWCLDELAKIMECREKMEQIVLPVFYHVDPSEAFSIHERNVDAKKLQRWRDSLTEAGNLSGFHVKDGSESNVIKEITDKISTTLNLNSSYVGENMVGMDIRLEKLKSLINIGSNNVLMVGICGIGGIGKTTIAKALYDEILNQFKGASFLANVREKSKNYSGLLQLQQQLLNDILEGKSREISNVLDGKKVIKKKLSLRRVLVVLDDVDNMKQLEHLVGKHDWFGQGSRILITTRDRHLLDAHGVDKYYEIEELNSEEALQLFSQYAFKQNFPQEDYKDLSDLIVKYAKGLPLGLKVLGSLLCKKTMRKWEKIQNVLKISYDGLERTQRELFLDIACFFKGQEKDSVSRILDGCDFYAESGFRVLRDKCLIAIFDNKIHMHDLIQQMGWEIVREQFPQEPGKWSRLWEPKDVFHVLTRNTIRTKAIKGIFLDMSTSKQLQFTTKAFKRMKKLRLLIVHQGANHDSTVGYWTPREPSEVHLSQVHFCGDFGFPSQELRYLHWDGYPMESLPSNFYAENLVELNLRGSNIKQLWETKRFKKLKVIDLSDSEHLNKIPNLSSAPNLETLTLAGCRFTFDSPLEILELLTNFFSLILIGCVNLESLPMSIYKLRRLKTLCCRGCKNLRSFLEIKGNMENLRELYLNDTAMVKLPSSIERLKGLGHLDLENCEDLITVPQSICNLTSLDFLSFGHCSKLEKLPEDLKSLKCLQHLHLHELNCQLPSVSGLCSLRYLYLEMSNLTQGVISSNNLLNSLNSLTLSKSIVIDREILIHICHLSTLSELHLNHCNLMDGDIPSEVCQLSSLEILDLSWNDFSSIPASISQLSKLKVLGLSHCKNLLQIPELPSSLQFLDAHNSHFTLSSPSSFLPSSFSEFQWIMGQNMGNHVTIDLPQDWYEDKDFLGFALCSAYGPLDDESKDDFEHGFEDKSEIQSENESDHDEWAHKSEDESANGSAYKFDNKSEDEDRSSCSLHCDLTFPGDQSKFLIHPSLLSECECFENDGASGQVWELYYPKFAIEEKYRSNTWGSLKASFRGYFNGLPVKVKCGMQLVYAENDVYGRPTRIQHNDSDRPPIHYVYSRKRKRSVLSPSS</sequence>
<name>A0AA38YS86_VITRO</name>
<organism evidence="15 16">
    <name type="scientific">Vitis rotundifolia</name>
    <name type="common">Muscadine grape</name>
    <dbReference type="NCBI Taxonomy" id="103349"/>
    <lineage>
        <taxon>Eukaryota</taxon>
        <taxon>Viridiplantae</taxon>
        <taxon>Streptophyta</taxon>
        <taxon>Embryophyta</taxon>
        <taxon>Tracheophyta</taxon>
        <taxon>Spermatophyta</taxon>
        <taxon>Magnoliopsida</taxon>
        <taxon>eudicotyledons</taxon>
        <taxon>Gunneridae</taxon>
        <taxon>Pentapetalae</taxon>
        <taxon>rosids</taxon>
        <taxon>Vitales</taxon>
        <taxon>Vitaceae</taxon>
        <taxon>Viteae</taxon>
        <taxon>Vitis</taxon>
    </lineage>
</organism>